<proteinExistence type="predicted"/>
<reference evidence="1 2" key="1">
    <citation type="submission" date="2020-08" db="EMBL/GenBank/DDBJ databases">
        <title>Genomic Encyclopedia of Type Strains, Phase IV (KMG-IV): sequencing the most valuable type-strain genomes for metagenomic binning, comparative biology and taxonomic classification.</title>
        <authorList>
            <person name="Goeker M."/>
        </authorList>
    </citation>
    <scope>NUCLEOTIDE SEQUENCE [LARGE SCALE GENOMIC DNA]</scope>
    <source>
        <strain evidence="1 2">YC6886</strain>
    </source>
</reference>
<dbReference type="EMBL" id="JACHFD010000036">
    <property type="protein sequence ID" value="MBB5353819.1"/>
    <property type="molecule type" value="Genomic_DNA"/>
</dbReference>
<dbReference type="Proteomes" id="UP000557717">
    <property type="component" value="Unassembled WGS sequence"/>
</dbReference>
<protein>
    <submittedName>
        <fullName evidence="1">Uncharacterized protein</fullName>
    </submittedName>
</protein>
<dbReference type="AlphaFoldDB" id="A0A840VJ52"/>
<sequence length="33" mass="3878">MNRPAMITELTMEKKVWKFTREIQGEPLPDAES</sequence>
<organism evidence="1 2">
    <name type="scientific">Haloferula luteola</name>
    <dbReference type="NCBI Taxonomy" id="595692"/>
    <lineage>
        <taxon>Bacteria</taxon>
        <taxon>Pseudomonadati</taxon>
        <taxon>Verrucomicrobiota</taxon>
        <taxon>Verrucomicrobiia</taxon>
        <taxon>Verrucomicrobiales</taxon>
        <taxon>Verrucomicrobiaceae</taxon>
        <taxon>Haloferula</taxon>
    </lineage>
</organism>
<name>A0A840VJ52_9BACT</name>
<evidence type="ECO:0000313" key="2">
    <source>
        <dbReference type="Proteomes" id="UP000557717"/>
    </source>
</evidence>
<comment type="caution">
    <text evidence="1">The sequence shown here is derived from an EMBL/GenBank/DDBJ whole genome shotgun (WGS) entry which is preliminary data.</text>
</comment>
<accession>A0A840VJ52</accession>
<keyword evidence="2" id="KW-1185">Reference proteome</keyword>
<evidence type="ECO:0000313" key="1">
    <source>
        <dbReference type="EMBL" id="MBB5353819.1"/>
    </source>
</evidence>
<gene>
    <name evidence="1" type="ORF">HNR46_004082</name>
</gene>